<dbReference type="InterPro" id="IPR055414">
    <property type="entry name" value="LRR_R13L4/SHOC2-like"/>
</dbReference>
<evidence type="ECO:0000259" key="3">
    <source>
        <dbReference type="Pfam" id="PF23598"/>
    </source>
</evidence>
<protein>
    <recommendedName>
        <fullName evidence="3">Disease resistance R13L4/SHOC-2-like LRR domain-containing protein</fullName>
    </recommendedName>
</protein>
<organism evidence="4 5">
    <name type="scientific">Mikania micrantha</name>
    <name type="common">bitter vine</name>
    <dbReference type="NCBI Taxonomy" id="192012"/>
    <lineage>
        <taxon>Eukaryota</taxon>
        <taxon>Viridiplantae</taxon>
        <taxon>Streptophyta</taxon>
        <taxon>Embryophyta</taxon>
        <taxon>Tracheophyta</taxon>
        <taxon>Spermatophyta</taxon>
        <taxon>Magnoliopsida</taxon>
        <taxon>eudicotyledons</taxon>
        <taxon>Gunneridae</taxon>
        <taxon>Pentapetalae</taxon>
        <taxon>asterids</taxon>
        <taxon>campanulids</taxon>
        <taxon>Asterales</taxon>
        <taxon>Asteraceae</taxon>
        <taxon>Asteroideae</taxon>
        <taxon>Heliantheae alliance</taxon>
        <taxon>Eupatorieae</taxon>
        <taxon>Mikania</taxon>
    </lineage>
</organism>
<comment type="caution">
    <text evidence="4">The sequence shown here is derived from an EMBL/GenBank/DDBJ whole genome shotgun (WGS) entry which is preliminary data.</text>
</comment>
<dbReference type="PANTHER" id="PTHR45752:SF195">
    <property type="entry name" value="LEUCINE-RICH REPEAT (LRR) FAMILY PROTEIN-RELATED"/>
    <property type="match status" value="1"/>
</dbReference>
<dbReference type="Proteomes" id="UP000326396">
    <property type="component" value="Linkage Group LG12"/>
</dbReference>
<gene>
    <name evidence="4" type="ORF">E3N88_09357</name>
</gene>
<dbReference type="Pfam" id="PF23598">
    <property type="entry name" value="LRR_14"/>
    <property type="match status" value="1"/>
</dbReference>
<proteinExistence type="predicted"/>
<dbReference type="AlphaFoldDB" id="A0A5N6PKS5"/>
<dbReference type="Gene3D" id="3.80.10.10">
    <property type="entry name" value="Ribonuclease Inhibitor"/>
    <property type="match status" value="2"/>
</dbReference>
<sequence>MRADEWEVGDVADRIGCLSNKSGPSRIGSDEWGRMIEPRKELVGDDSVVSHSTQAIRPSLSFGLLWSSRTQGDPQQAPEEDPTEESSYRMPPRFRACKRPRFKSDDVARLTWESKWANDRIEHMAQELRDVNARYAELRSVVQGMESHLARTLTRKGSKKDNHKEKSKDSTKYSKEESKDGSSSSSFKKNNKRKAGNMNFVVTHVIPLKQVDPTIITQPNKKPYSGMKPRPSKKLLETFHLSCVPSIQALTKRLELLEKLQLSHCGSLQDVPSSICNLKSLKYLHLVYCSLVKKLPEEIGSLTCLEELNIEESLEELILSSKVIEHFPDSMCTLRNLKTLELKSCIQLKELPNDLDMLEHLEKLHLSDCISLQEVPNSICNMKSLKYLHLPYCVQVKNLPEEIGSLKCLEELNIEGTGINDLPHSIYEVKGCKRSRLRSLKTARFYPDSGDGGHWMK</sequence>
<dbReference type="EMBL" id="SZYD01000004">
    <property type="protein sequence ID" value="KAD6454651.1"/>
    <property type="molecule type" value="Genomic_DNA"/>
</dbReference>
<feature type="region of interest" description="Disordered" evidence="2">
    <location>
        <begin position="66"/>
        <end position="90"/>
    </location>
</feature>
<feature type="compositionally biased region" description="Basic and acidic residues" evidence="2">
    <location>
        <begin position="159"/>
        <end position="180"/>
    </location>
</feature>
<evidence type="ECO:0000313" key="5">
    <source>
        <dbReference type="Proteomes" id="UP000326396"/>
    </source>
</evidence>
<accession>A0A5N6PKS5</accession>
<dbReference type="InterPro" id="IPR050715">
    <property type="entry name" value="LRR-SigEffector_domain"/>
</dbReference>
<dbReference type="OrthoDB" id="2018313at2759"/>
<evidence type="ECO:0000313" key="4">
    <source>
        <dbReference type="EMBL" id="KAD6454651.1"/>
    </source>
</evidence>
<evidence type="ECO:0000256" key="2">
    <source>
        <dbReference type="SAM" id="MobiDB-lite"/>
    </source>
</evidence>
<dbReference type="SUPFAM" id="SSF52047">
    <property type="entry name" value="RNI-like"/>
    <property type="match status" value="1"/>
</dbReference>
<dbReference type="InterPro" id="IPR032675">
    <property type="entry name" value="LRR_dom_sf"/>
</dbReference>
<dbReference type="PANTHER" id="PTHR45752">
    <property type="entry name" value="LEUCINE-RICH REPEAT-CONTAINING"/>
    <property type="match status" value="1"/>
</dbReference>
<feature type="region of interest" description="Disordered" evidence="2">
    <location>
        <begin position="149"/>
        <end position="192"/>
    </location>
</feature>
<evidence type="ECO:0000256" key="1">
    <source>
        <dbReference type="ARBA" id="ARBA00022737"/>
    </source>
</evidence>
<keyword evidence="5" id="KW-1185">Reference proteome</keyword>
<keyword evidence="1" id="KW-0677">Repeat</keyword>
<feature type="domain" description="Disease resistance R13L4/SHOC-2-like LRR" evidence="3">
    <location>
        <begin position="251"/>
        <end position="368"/>
    </location>
</feature>
<reference evidence="4 5" key="1">
    <citation type="submission" date="2019-05" db="EMBL/GenBank/DDBJ databases">
        <title>Mikania micrantha, genome provides insights into the molecular mechanism of rapid growth.</title>
        <authorList>
            <person name="Liu B."/>
        </authorList>
    </citation>
    <scope>NUCLEOTIDE SEQUENCE [LARGE SCALE GENOMIC DNA]</scope>
    <source>
        <strain evidence="4">NLD-2019</strain>
        <tissue evidence="4">Leaf</tissue>
    </source>
</reference>
<name>A0A5N6PKS5_9ASTR</name>